<sequence>MLFDIKRSNSTINVEKSAPISDSVESSNSWRDEIELELRLLKDYLVEEDKCQVDNNTNIFYQLYGNGDKKLIFIMGLNGTHHLWLKQALYFAQLEEYQVCVFDNRGIGLSDKPLGKYSITQFSKDTLKLLDHLGWTENIHLIGMSMGGMIAQQLCLLRPSNFSTLILTSTYHNALASIPTVQDIQFFMHMLTKSPSSWHKPLIGITFPKRWRNQEHSPGLNRTEYFVNLLSYFQSVMPSQSFATLYLQAIAALNHNLLPSQLKKIREKGIKCLVIHGAKDRVIRMKNGIDLSNLLQCPFIKIQGGGHAVMIQDPDTYNKLLRAHFNGLELDTYLDNNIPIVKDKQNHWTIYDELTYKPPKSIDPIKAKFPTNLQSSFTLLPQLFQNWRSSTTSGVN</sequence>
<dbReference type="OMA" id="ACKMAAM"/>
<evidence type="ECO:0000313" key="3">
    <source>
        <dbReference type="Proteomes" id="UP000070444"/>
    </source>
</evidence>
<dbReference type="InterPro" id="IPR000073">
    <property type="entry name" value="AB_hydrolase_1"/>
</dbReference>
<dbReference type="Gene3D" id="3.40.50.1820">
    <property type="entry name" value="alpha/beta hydrolase"/>
    <property type="match status" value="1"/>
</dbReference>
<dbReference type="Pfam" id="PF00561">
    <property type="entry name" value="Abhydrolase_1"/>
    <property type="match status" value="1"/>
</dbReference>
<proteinExistence type="predicted"/>
<dbReference type="Proteomes" id="UP000070444">
    <property type="component" value="Unassembled WGS sequence"/>
</dbReference>
<reference evidence="2 3" key="1">
    <citation type="journal article" date="2015" name="Genome Biol. Evol.">
        <title>Phylogenomic analyses indicate that early fungi evolved digesting cell walls of algal ancestors of land plants.</title>
        <authorList>
            <person name="Chang Y."/>
            <person name="Wang S."/>
            <person name="Sekimoto S."/>
            <person name="Aerts A.L."/>
            <person name="Choi C."/>
            <person name="Clum A."/>
            <person name="LaButti K.M."/>
            <person name="Lindquist E.A."/>
            <person name="Yee Ngan C."/>
            <person name="Ohm R.A."/>
            <person name="Salamov A.A."/>
            <person name="Grigoriev I.V."/>
            <person name="Spatafora J.W."/>
            <person name="Berbee M.L."/>
        </authorList>
    </citation>
    <scope>NUCLEOTIDE SEQUENCE [LARGE SCALE GENOMIC DNA]</scope>
    <source>
        <strain evidence="2 3">NRRL 28638</strain>
    </source>
</reference>
<keyword evidence="2" id="KW-0378">Hydrolase</keyword>
<keyword evidence="3" id="KW-1185">Reference proteome</keyword>
<evidence type="ECO:0000259" key="1">
    <source>
        <dbReference type="Pfam" id="PF00561"/>
    </source>
</evidence>
<evidence type="ECO:0000313" key="2">
    <source>
        <dbReference type="EMBL" id="KXN70254.1"/>
    </source>
</evidence>
<accession>A0A137P5P7</accession>
<organism evidence="2 3">
    <name type="scientific">Conidiobolus coronatus (strain ATCC 28846 / CBS 209.66 / NRRL 28638)</name>
    <name type="common">Delacroixia coronata</name>
    <dbReference type="NCBI Taxonomy" id="796925"/>
    <lineage>
        <taxon>Eukaryota</taxon>
        <taxon>Fungi</taxon>
        <taxon>Fungi incertae sedis</taxon>
        <taxon>Zoopagomycota</taxon>
        <taxon>Entomophthoromycotina</taxon>
        <taxon>Entomophthoromycetes</taxon>
        <taxon>Entomophthorales</taxon>
        <taxon>Ancylistaceae</taxon>
        <taxon>Conidiobolus</taxon>
    </lineage>
</organism>
<dbReference type="PRINTS" id="PR00111">
    <property type="entry name" value="ABHYDROLASE"/>
</dbReference>
<dbReference type="PANTHER" id="PTHR43433">
    <property type="entry name" value="HYDROLASE, ALPHA/BETA FOLD FAMILY PROTEIN"/>
    <property type="match status" value="1"/>
</dbReference>
<dbReference type="AlphaFoldDB" id="A0A137P5P7"/>
<dbReference type="SUPFAM" id="SSF53474">
    <property type="entry name" value="alpha/beta-Hydrolases"/>
    <property type="match status" value="1"/>
</dbReference>
<protein>
    <submittedName>
        <fullName evidence="2">Alpha/beta-hydrolase</fullName>
    </submittedName>
</protein>
<dbReference type="InterPro" id="IPR050471">
    <property type="entry name" value="AB_hydrolase"/>
</dbReference>
<dbReference type="OrthoDB" id="19657at2759"/>
<dbReference type="STRING" id="796925.A0A137P5P7"/>
<dbReference type="EMBL" id="KQ964508">
    <property type="protein sequence ID" value="KXN70254.1"/>
    <property type="molecule type" value="Genomic_DNA"/>
</dbReference>
<dbReference type="InterPro" id="IPR029058">
    <property type="entry name" value="AB_hydrolase_fold"/>
</dbReference>
<dbReference type="PANTHER" id="PTHR43433:SF5">
    <property type="entry name" value="AB HYDROLASE-1 DOMAIN-CONTAINING PROTEIN"/>
    <property type="match status" value="1"/>
</dbReference>
<name>A0A137P5P7_CONC2</name>
<feature type="domain" description="AB hydrolase-1" evidence="1">
    <location>
        <begin position="71"/>
        <end position="314"/>
    </location>
</feature>
<gene>
    <name evidence="2" type="ORF">CONCODRAFT_78959</name>
</gene>
<dbReference type="GO" id="GO:0016787">
    <property type="term" value="F:hydrolase activity"/>
    <property type="evidence" value="ECO:0007669"/>
    <property type="project" value="UniProtKB-KW"/>
</dbReference>